<dbReference type="HAMAP" id="MF_00197">
    <property type="entry name" value="DAP_epimerase"/>
    <property type="match status" value="1"/>
</dbReference>
<dbReference type="PANTHER" id="PTHR31689">
    <property type="entry name" value="DIAMINOPIMELATE EPIMERASE, CHLOROPLASTIC"/>
    <property type="match status" value="1"/>
</dbReference>
<dbReference type="Proteomes" id="UP001199816">
    <property type="component" value="Unassembled WGS sequence"/>
</dbReference>
<dbReference type="InterPro" id="IPR001653">
    <property type="entry name" value="DAP_epimerase_DapF"/>
</dbReference>
<feature type="binding site" evidence="3">
    <location>
        <position position="63"/>
    </location>
    <ligand>
        <name>substrate</name>
    </ligand>
</feature>
<evidence type="ECO:0000256" key="1">
    <source>
        <dbReference type="ARBA" id="ARBA00010219"/>
    </source>
</evidence>
<protein>
    <recommendedName>
        <fullName evidence="3 4">Diaminopimelate epimerase</fullName>
        <shortName evidence="3">DAP epimerase</shortName>
        <ecNumber evidence="3 4">5.1.1.7</ecNumber>
    </recommendedName>
    <alternativeName>
        <fullName evidence="3">PLP-independent amino acid racemase</fullName>
    </alternativeName>
</protein>
<dbReference type="SUPFAM" id="SSF54506">
    <property type="entry name" value="Diaminopimelate epimerase-like"/>
    <property type="match status" value="2"/>
</dbReference>
<keyword evidence="2 3" id="KW-0413">Isomerase</keyword>
<reference evidence="5 6" key="1">
    <citation type="submission" date="2021-11" db="EMBL/GenBank/DDBJ databases">
        <title>Genomic of Niabella pedocola.</title>
        <authorList>
            <person name="Wu T."/>
        </authorList>
    </citation>
    <scope>NUCLEOTIDE SEQUENCE [LARGE SCALE GENOMIC DNA]</scope>
    <source>
        <strain evidence="5 6">JCM 31011</strain>
    </source>
</reference>
<comment type="catalytic activity">
    <reaction evidence="3">
        <text>(2S,6S)-2,6-diaminopimelate = meso-2,6-diaminopimelate</text>
        <dbReference type="Rhea" id="RHEA:15393"/>
        <dbReference type="ChEBI" id="CHEBI:57609"/>
        <dbReference type="ChEBI" id="CHEBI:57791"/>
        <dbReference type="EC" id="5.1.1.7"/>
    </reaction>
</comment>
<dbReference type="PANTHER" id="PTHR31689:SF0">
    <property type="entry name" value="DIAMINOPIMELATE EPIMERASE"/>
    <property type="match status" value="1"/>
</dbReference>
<feature type="site" description="Could be important to modulate the pK values of the two catalytic cysteine residues" evidence="3">
    <location>
        <position position="186"/>
    </location>
</feature>
<comment type="caution">
    <text evidence="3">Lacks conserved residue(s) required for the propagation of feature annotation.</text>
</comment>
<organism evidence="5 6">
    <name type="scientific">Niabella pedocola</name>
    <dbReference type="NCBI Taxonomy" id="1752077"/>
    <lineage>
        <taxon>Bacteria</taxon>
        <taxon>Pseudomonadati</taxon>
        <taxon>Bacteroidota</taxon>
        <taxon>Chitinophagia</taxon>
        <taxon>Chitinophagales</taxon>
        <taxon>Chitinophagaceae</taxon>
        <taxon>Niabella</taxon>
    </lineage>
</organism>
<feature type="binding site" evidence="3">
    <location>
        <position position="11"/>
    </location>
    <ligand>
        <name>substrate</name>
    </ligand>
</feature>
<dbReference type="NCBIfam" id="TIGR00652">
    <property type="entry name" value="DapF"/>
    <property type="match status" value="1"/>
</dbReference>
<proteinExistence type="inferred from homology"/>
<accession>A0ABS8PJT3</accession>
<feature type="binding site" evidence="3">
    <location>
        <position position="168"/>
    </location>
    <ligand>
        <name>substrate</name>
    </ligand>
</feature>
<dbReference type="Pfam" id="PF01678">
    <property type="entry name" value="DAP_epimerase"/>
    <property type="match status" value="2"/>
</dbReference>
<keyword evidence="3" id="KW-0028">Amino-acid biosynthesis</keyword>
<evidence type="ECO:0000256" key="4">
    <source>
        <dbReference type="NCBIfam" id="TIGR00652"/>
    </source>
</evidence>
<dbReference type="GO" id="GO:0008837">
    <property type="term" value="F:diaminopimelate epimerase activity"/>
    <property type="evidence" value="ECO:0007669"/>
    <property type="project" value="UniProtKB-EC"/>
</dbReference>
<keyword evidence="6" id="KW-1185">Reference proteome</keyword>
<evidence type="ECO:0000313" key="5">
    <source>
        <dbReference type="EMBL" id="MCD2421353.1"/>
    </source>
</evidence>
<comment type="function">
    <text evidence="3">Catalyzes the stereoinversion of LL-2,6-diaminopimelate (L,L-DAP) to meso-diaminopimelate (meso-DAP), a precursor of L-lysine and an essential component of the bacterial peptidoglycan.</text>
</comment>
<dbReference type="EMBL" id="JAJNEC010000002">
    <property type="protein sequence ID" value="MCD2421353.1"/>
    <property type="molecule type" value="Genomic_DNA"/>
</dbReference>
<feature type="site" description="Could be important to modulate the pK values of the two catalytic cysteine residues" evidence="3">
    <location>
        <position position="136"/>
    </location>
</feature>
<feature type="active site" description="Proton donor" evidence="3">
    <location>
        <position position="72"/>
    </location>
</feature>
<keyword evidence="3" id="KW-0457">Lysine biosynthesis</keyword>
<comment type="caution">
    <text evidence="5">The sequence shown here is derived from an EMBL/GenBank/DDBJ whole genome shotgun (WGS) entry which is preliminary data.</text>
</comment>
<feature type="active site" description="Proton acceptor" evidence="3">
    <location>
        <position position="196"/>
    </location>
</feature>
<feature type="binding site" evidence="3">
    <location>
        <begin position="186"/>
        <end position="187"/>
    </location>
    <ligand>
        <name>substrate</name>
    </ligand>
</feature>
<dbReference type="EC" id="5.1.1.7" evidence="3 4"/>
<comment type="subunit">
    <text evidence="3">Homodimer.</text>
</comment>
<feature type="binding site" evidence="3">
    <location>
        <begin position="73"/>
        <end position="74"/>
    </location>
    <ligand>
        <name>substrate</name>
    </ligand>
</feature>
<comment type="pathway">
    <text evidence="3">Amino-acid biosynthesis; L-lysine biosynthesis via DAP pathway; DL-2,6-diaminopimelate from LL-2,6-diaminopimelate: step 1/1.</text>
</comment>
<evidence type="ECO:0000313" key="6">
    <source>
        <dbReference type="Proteomes" id="UP001199816"/>
    </source>
</evidence>
<dbReference type="RefSeq" id="WP_231002259.1">
    <property type="nucleotide sequence ID" value="NZ_JAJNEC010000002.1"/>
</dbReference>
<comment type="similarity">
    <text evidence="1 3">Belongs to the diaminopimelate epimerase family.</text>
</comment>
<evidence type="ECO:0000256" key="3">
    <source>
        <dbReference type="HAMAP-Rule" id="MF_00197"/>
    </source>
</evidence>
<comment type="subcellular location">
    <subcellularLocation>
        <location evidence="3">Cytoplasm</location>
    </subcellularLocation>
</comment>
<evidence type="ECO:0000256" key="2">
    <source>
        <dbReference type="ARBA" id="ARBA00023235"/>
    </source>
</evidence>
<gene>
    <name evidence="3 5" type="primary">dapF</name>
    <name evidence="5" type="ORF">LQ567_01165</name>
</gene>
<keyword evidence="3" id="KW-0963">Cytoplasm</keyword>
<feature type="binding site" evidence="3">
    <location>
        <begin position="197"/>
        <end position="198"/>
    </location>
    <ligand>
        <name>substrate</name>
    </ligand>
</feature>
<name>A0ABS8PJT3_9BACT</name>
<sequence length="260" mass="29176">MTFYKYQGTGNDFILVDNRGGAYSELTEEQIKHLCDRRFGIGADGFMLLNEQEGYDFEMVYFNADGREGSMCGNGGRCIVQFAHDQGIRKTTYHFIATDGPHDATIEDGEIALKMKDVDSIREYKTDSILNTGSPHYVQLDPDVMQLDVFKEGKKIRYSKDFAEDGINVNFVQVKEPDTLIVRTYERGVENETYSCGTGVTAAALVFHHNDNGFNAVNIETLGGKLTVRYRREPDGTFNNIWLKGPAIKVFEGSISTEAL</sequence>
<dbReference type="Gene3D" id="3.10.310.10">
    <property type="entry name" value="Diaminopimelate Epimerase, Chain A, domain 1"/>
    <property type="match status" value="2"/>
</dbReference>